<dbReference type="AlphaFoldDB" id="A0A521C1V2"/>
<evidence type="ECO:0000313" key="13">
    <source>
        <dbReference type="Proteomes" id="UP000319040"/>
    </source>
</evidence>
<comment type="subcellular location">
    <subcellularLocation>
        <location evidence="7">Cytoplasm</location>
    </subcellularLocation>
    <subcellularLocation>
        <location evidence="7">Cell membrane</location>
        <topology evidence="7">Peripheral membrane protein</topology>
    </subcellularLocation>
</comment>
<feature type="region of interest" description="G2" evidence="8">
    <location>
        <begin position="38"/>
        <end position="42"/>
    </location>
</feature>
<evidence type="ECO:0000259" key="10">
    <source>
        <dbReference type="PROSITE" id="PS50823"/>
    </source>
</evidence>
<organism evidence="12 13">
    <name type="scientific">Saccharicrinis carchari</name>
    <dbReference type="NCBI Taxonomy" id="1168039"/>
    <lineage>
        <taxon>Bacteria</taxon>
        <taxon>Pseudomonadati</taxon>
        <taxon>Bacteroidota</taxon>
        <taxon>Bacteroidia</taxon>
        <taxon>Marinilabiliales</taxon>
        <taxon>Marinilabiliaceae</taxon>
        <taxon>Saccharicrinis</taxon>
    </lineage>
</organism>
<dbReference type="RefSeq" id="WP_142532569.1">
    <property type="nucleotide sequence ID" value="NZ_FXTB01000002.1"/>
</dbReference>
<protein>
    <recommendedName>
        <fullName evidence="2 7">GTPase Era</fullName>
    </recommendedName>
</protein>
<dbReference type="InterPro" id="IPR015946">
    <property type="entry name" value="KH_dom-like_a/b"/>
</dbReference>
<dbReference type="GO" id="GO:0003924">
    <property type="term" value="F:GTPase activity"/>
    <property type="evidence" value="ECO:0007669"/>
    <property type="project" value="UniProtKB-UniRule"/>
</dbReference>
<dbReference type="Gene3D" id="3.40.50.300">
    <property type="entry name" value="P-loop containing nucleotide triphosphate hydrolases"/>
    <property type="match status" value="1"/>
</dbReference>
<feature type="domain" description="Era-type G" evidence="11">
    <location>
        <begin position="4"/>
        <end position="170"/>
    </location>
</feature>
<dbReference type="InterPro" id="IPR009019">
    <property type="entry name" value="KH_sf_prok-type"/>
</dbReference>
<evidence type="ECO:0000256" key="1">
    <source>
        <dbReference type="ARBA" id="ARBA00007921"/>
    </source>
</evidence>
<keyword evidence="7" id="KW-1003">Cell membrane</keyword>
<comment type="similarity">
    <text evidence="1 7 8 9">Belongs to the TRAFAC class TrmE-Era-EngA-EngB-Septin-like GTPase superfamily. Era GTPase family.</text>
</comment>
<accession>A0A521C1V2</accession>
<reference evidence="12 13" key="1">
    <citation type="submission" date="2017-05" db="EMBL/GenBank/DDBJ databases">
        <authorList>
            <person name="Varghese N."/>
            <person name="Submissions S."/>
        </authorList>
    </citation>
    <scope>NUCLEOTIDE SEQUENCE [LARGE SCALE GENOMIC DNA]</scope>
    <source>
        <strain evidence="12 13">DSM 27040</strain>
    </source>
</reference>
<dbReference type="HAMAP" id="MF_00367">
    <property type="entry name" value="GTPase_Era"/>
    <property type="match status" value="1"/>
</dbReference>
<evidence type="ECO:0000256" key="2">
    <source>
        <dbReference type="ARBA" id="ARBA00020484"/>
    </source>
</evidence>
<evidence type="ECO:0000259" key="11">
    <source>
        <dbReference type="PROSITE" id="PS51713"/>
    </source>
</evidence>
<dbReference type="GO" id="GO:0070181">
    <property type="term" value="F:small ribosomal subunit rRNA binding"/>
    <property type="evidence" value="ECO:0007669"/>
    <property type="project" value="UniProtKB-UniRule"/>
</dbReference>
<dbReference type="PANTHER" id="PTHR42698">
    <property type="entry name" value="GTPASE ERA"/>
    <property type="match status" value="1"/>
</dbReference>
<dbReference type="PROSITE" id="PS51713">
    <property type="entry name" value="G_ERA"/>
    <property type="match status" value="1"/>
</dbReference>
<keyword evidence="7" id="KW-0699">rRNA-binding</keyword>
<keyword evidence="6 7" id="KW-0342">GTP-binding</keyword>
<dbReference type="PROSITE" id="PS50823">
    <property type="entry name" value="KH_TYPE_2"/>
    <property type="match status" value="1"/>
</dbReference>
<dbReference type="GO" id="GO:0005886">
    <property type="term" value="C:plasma membrane"/>
    <property type="evidence" value="ECO:0007669"/>
    <property type="project" value="UniProtKB-SubCell"/>
</dbReference>
<feature type="region of interest" description="G3" evidence="8">
    <location>
        <begin position="59"/>
        <end position="62"/>
    </location>
</feature>
<dbReference type="SUPFAM" id="SSF52540">
    <property type="entry name" value="P-loop containing nucleoside triphosphate hydrolases"/>
    <property type="match status" value="1"/>
</dbReference>
<evidence type="ECO:0000256" key="6">
    <source>
        <dbReference type="ARBA" id="ARBA00023134"/>
    </source>
</evidence>
<keyword evidence="3 7" id="KW-0690">Ribosome biogenesis</keyword>
<keyword evidence="5 7" id="KW-0694">RNA-binding</keyword>
<dbReference type="Pfam" id="PF07650">
    <property type="entry name" value="KH_2"/>
    <property type="match status" value="1"/>
</dbReference>
<dbReference type="InterPro" id="IPR027417">
    <property type="entry name" value="P-loop_NTPase"/>
</dbReference>
<evidence type="ECO:0000256" key="7">
    <source>
        <dbReference type="HAMAP-Rule" id="MF_00367"/>
    </source>
</evidence>
<feature type="binding site" evidence="7">
    <location>
        <begin position="120"/>
        <end position="123"/>
    </location>
    <ligand>
        <name>GTP</name>
        <dbReference type="ChEBI" id="CHEBI:37565"/>
    </ligand>
</feature>
<proteinExistence type="inferred from homology"/>
<dbReference type="GO" id="GO:0043024">
    <property type="term" value="F:ribosomal small subunit binding"/>
    <property type="evidence" value="ECO:0007669"/>
    <property type="project" value="TreeGrafter"/>
</dbReference>
<comment type="function">
    <text evidence="7">An essential GTPase that binds both GDP and GTP, with rapid nucleotide exchange. Plays a role in 16S rRNA processing and 30S ribosomal subunit biogenesis and possibly also in cell cycle regulation and energy metabolism.</text>
</comment>
<feature type="binding site" evidence="7">
    <location>
        <begin position="12"/>
        <end position="19"/>
    </location>
    <ligand>
        <name>GTP</name>
        <dbReference type="ChEBI" id="CHEBI:37565"/>
    </ligand>
</feature>
<evidence type="ECO:0000256" key="3">
    <source>
        <dbReference type="ARBA" id="ARBA00022517"/>
    </source>
</evidence>
<name>A0A521C1V2_SACCC</name>
<dbReference type="InterPro" id="IPR005662">
    <property type="entry name" value="GTPase_Era-like"/>
</dbReference>
<dbReference type="PANTHER" id="PTHR42698:SF1">
    <property type="entry name" value="GTPASE ERA, MITOCHONDRIAL"/>
    <property type="match status" value="1"/>
</dbReference>
<dbReference type="InterPro" id="IPR006073">
    <property type="entry name" value="GTP-bd"/>
</dbReference>
<keyword evidence="4 7" id="KW-0547">Nucleotide-binding</keyword>
<dbReference type="OrthoDB" id="9805918at2"/>
<dbReference type="Pfam" id="PF01926">
    <property type="entry name" value="MMR_HSR1"/>
    <property type="match status" value="1"/>
</dbReference>
<feature type="region of interest" description="G1" evidence="8">
    <location>
        <begin position="12"/>
        <end position="19"/>
    </location>
</feature>
<gene>
    <name evidence="7" type="primary">era</name>
    <name evidence="12" type="ORF">SAMN06265379_102270</name>
</gene>
<evidence type="ECO:0000256" key="4">
    <source>
        <dbReference type="ARBA" id="ARBA00022741"/>
    </source>
</evidence>
<evidence type="ECO:0000313" key="12">
    <source>
        <dbReference type="EMBL" id="SMO52801.1"/>
    </source>
</evidence>
<dbReference type="NCBIfam" id="TIGR00436">
    <property type="entry name" value="era"/>
    <property type="match status" value="1"/>
</dbReference>
<dbReference type="FunFam" id="3.30.300.20:FF:000003">
    <property type="entry name" value="GTPase Era"/>
    <property type="match status" value="1"/>
</dbReference>
<sequence>MKHKAGFVNIVGNPNVGKSTLTNRLVGERLSIITSKAQTTRHRILGIVNEEDYQIVFSDTPGVLKPNYKLQESMLRFSKMALQDADIIIYMTDVVEKLDKNNDFLNSVKKTDSPVILVINKIDESNPEQLDELVTVWKQELPKAEIYPMSALKGFNTDNLMKRIKELLPESEAYFDKDVMTDKPVRFFVSEIIREKILLYYQKEIPYSVEVEVEEFKEDKKQINIRAVIHVARESQKGIIIGHQGAALKKTGTEARKDMEKFLDKKVFLQLFVKVNKDWRDKGKSLRNFGYDQK</sequence>
<dbReference type="CDD" id="cd04163">
    <property type="entry name" value="Era"/>
    <property type="match status" value="1"/>
</dbReference>
<evidence type="ECO:0000256" key="8">
    <source>
        <dbReference type="PROSITE-ProRule" id="PRU01050"/>
    </source>
</evidence>
<feature type="domain" description="KH type-2" evidence="10">
    <location>
        <begin position="201"/>
        <end position="277"/>
    </location>
</feature>
<dbReference type="EMBL" id="FXTB01000002">
    <property type="protein sequence ID" value="SMO52801.1"/>
    <property type="molecule type" value="Genomic_DNA"/>
</dbReference>
<dbReference type="Gene3D" id="3.30.300.20">
    <property type="match status" value="1"/>
</dbReference>
<comment type="subunit">
    <text evidence="7">Monomer.</text>
</comment>
<dbReference type="Proteomes" id="UP000319040">
    <property type="component" value="Unassembled WGS sequence"/>
</dbReference>
<dbReference type="NCBIfam" id="NF000908">
    <property type="entry name" value="PRK00089.1"/>
    <property type="match status" value="1"/>
</dbReference>
<dbReference type="CDD" id="cd22534">
    <property type="entry name" value="KH-II_Era"/>
    <property type="match status" value="1"/>
</dbReference>
<keyword evidence="7" id="KW-0963">Cytoplasm</keyword>
<feature type="region of interest" description="G4" evidence="8">
    <location>
        <begin position="120"/>
        <end position="123"/>
    </location>
</feature>
<feature type="region of interest" description="G5" evidence="8">
    <location>
        <begin position="149"/>
        <end position="151"/>
    </location>
</feature>
<dbReference type="InterPro" id="IPR004044">
    <property type="entry name" value="KH_dom_type_2"/>
</dbReference>
<evidence type="ECO:0000256" key="5">
    <source>
        <dbReference type="ARBA" id="ARBA00022884"/>
    </source>
</evidence>
<dbReference type="InterPro" id="IPR005225">
    <property type="entry name" value="Small_GTP-bd"/>
</dbReference>
<dbReference type="SUPFAM" id="SSF54814">
    <property type="entry name" value="Prokaryotic type KH domain (KH-domain type II)"/>
    <property type="match status" value="1"/>
</dbReference>
<dbReference type="PRINTS" id="PR00326">
    <property type="entry name" value="GTP1OBG"/>
</dbReference>
<evidence type="ECO:0000256" key="9">
    <source>
        <dbReference type="RuleBase" id="RU003761"/>
    </source>
</evidence>
<keyword evidence="7" id="KW-0472">Membrane</keyword>
<feature type="binding site" evidence="7">
    <location>
        <begin position="59"/>
        <end position="63"/>
    </location>
    <ligand>
        <name>GTP</name>
        <dbReference type="ChEBI" id="CHEBI:37565"/>
    </ligand>
</feature>
<dbReference type="GO" id="GO:0005829">
    <property type="term" value="C:cytosol"/>
    <property type="evidence" value="ECO:0007669"/>
    <property type="project" value="TreeGrafter"/>
</dbReference>
<dbReference type="NCBIfam" id="TIGR00231">
    <property type="entry name" value="small_GTP"/>
    <property type="match status" value="1"/>
</dbReference>
<dbReference type="InterPro" id="IPR030388">
    <property type="entry name" value="G_ERA_dom"/>
</dbReference>
<dbReference type="GO" id="GO:0000028">
    <property type="term" value="P:ribosomal small subunit assembly"/>
    <property type="evidence" value="ECO:0007669"/>
    <property type="project" value="TreeGrafter"/>
</dbReference>
<dbReference type="GO" id="GO:0005525">
    <property type="term" value="F:GTP binding"/>
    <property type="evidence" value="ECO:0007669"/>
    <property type="project" value="UniProtKB-UniRule"/>
</dbReference>
<keyword evidence="13" id="KW-1185">Reference proteome</keyword>